<reference evidence="4 5" key="1">
    <citation type="submission" date="2024-11" db="EMBL/GenBank/DDBJ databases">
        <title>Chromosome-level genome assembly of the freshwater bivalve Anodonta woodiana.</title>
        <authorList>
            <person name="Chen X."/>
        </authorList>
    </citation>
    <scope>NUCLEOTIDE SEQUENCE [LARGE SCALE GENOMIC DNA]</scope>
    <source>
        <strain evidence="4">MN2024</strain>
        <tissue evidence="4">Gills</tissue>
    </source>
</reference>
<organism evidence="4 5">
    <name type="scientific">Sinanodonta woodiana</name>
    <name type="common">Chinese pond mussel</name>
    <name type="synonym">Anodonta woodiana</name>
    <dbReference type="NCBI Taxonomy" id="1069815"/>
    <lineage>
        <taxon>Eukaryota</taxon>
        <taxon>Metazoa</taxon>
        <taxon>Spiralia</taxon>
        <taxon>Lophotrochozoa</taxon>
        <taxon>Mollusca</taxon>
        <taxon>Bivalvia</taxon>
        <taxon>Autobranchia</taxon>
        <taxon>Heteroconchia</taxon>
        <taxon>Palaeoheterodonta</taxon>
        <taxon>Unionida</taxon>
        <taxon>Unionoidea</taxon>
        <taxon>Unionidae</taxon>
        <taxon>Unioninae</taxon>
        <taxon>Sinanodonta</taxon>
    </lineage>
</organism>
<accession>A0ABD3W3V3</accession>
<dbReference type="AlphaFoldDB" id="A0ABD3W3V3"/>
<evidence type="ECO:0000313" key="4">
    <source>
        <dbReference type="EMBL" id="KAL3867280.1"/>
    </source>
</evidence>
<protein>
    <recommendedName>
        <fullName evidence="3">KxDL domain-containing protein</fullName>
    </recommendedName>
</protein>
<comment type="similarity">
    <text evidence="1">Belongs to the KXD1 family.</text>
</comment>
<evidence type="ECO:0000313" key="5">
    <source>
        <dbReference type="Proteomes" id="UP001634394"/>
    </source>
</evidence>
<gene>
    <name evidence="4" type="ORF">ACJMK2_044494</name>
</gene>
<comment type="caution">
    <text evidence="4">The sequence shown here is derived from an EMBL/GenBank/DDBJ whole genome shotgun (WGS) entry which is preliminary data.</text>
</comment>
<evidence type="ECO:0000259" key="3">
    <source>
        <dbReference type="Pfam" id="PF10241"/>
    </source>
</evidence>
<feature type="region of interest" description="Disordered" evidence="2">
    <location>
        <begin position="124"/>
        <end position="178"/>
    </location>
</feature>
<feature type="compositionally biased region" description="Polar residues" evidence="2">
    <location>
        <begin position="145"/>
        <end position="178"/>
    </location>
</feature>
<sequence length="178" mass="20388">MTTHHLVPTSSEEEDESGSAEVFARSLMGKLNREDAIAMVQTQRDMLSRYEKTNEMLINFNILSASRFDVTTQQFRKHTQLLFEMKKDLDVIFKRIRILKQRLGKIHPEAFAACSDVYNLMEDGEEEEEKMSTAKSEASEPVRASSFSGFTDYNQSQNSEPVRTSSFNEIADNQTQKS</sequence>
<proteinExistence type="inferred from homology"/>
<dbReference type="PANTHER" id="PTHR13511">
    <property type="entry name" value="KXDL MOTIF-CONTAINING PROTEIN 1"/>
    <property type="match status" value="1"/>
</dbReference>
<dbReference type="InterPro" id="IPR019371">
    <property type="entry name" value="KxDL_dom"/>
</dbReference>
<keyword evidence="5" id="KW-1185">Reference proteome</keyword>
<dbReference type="InterPro" id="IPR039843">
    <property type="entry name" value="KXD1-like"/>
</dbReference>
<name>A0ABD3W3V3_SINWO</name>
<dbReference type="EMBL" id="JBJQND010000009">
    <property type="protein sequence ID" value="KAL3867280.1"/>
    <property type="molecule type" value="Genomic_DNA"/>
</dbReference>
<dbReference type="Pfam" id="PF10241">
    <property type="entry name" value="KxDL"/>
    <property type="match status" value="1"/>
</dbReference>
<dbReference type="PANTHER" id="PTHR13511:SF0">
    <property type="entry name" value="KXDL MOTIF-CONTAINING PROTEIN 1"/>
    <property type="match status" value="1"/>
</dbReference>
<evidence type="ECO:0000256" key="1">
    <source>
        <dbReference type="ARBA" id="ARBA00005913"/>
    </source>
</evidence>
<evidence type="ECO:0000256" key="2">
    <source>
        <dbReference type="SAM" id="MobiDB-lite"/>
    </source>
</evidence>
<feature type="domain" description="KxDL" evidence="3">
    <location>
        <begin position="28"/>
        <end position="111"/>
    </location>
</feature>
<dbReference type="Proteomes" id="UP001634394">
    <property type="component" value="Unassembled WGS sequence"/>
</dbReference>